<gene>
    <name evidence="1" type="ORF">LCGC14_0617660</name>
</gene>
<organism evidence="1">
    <name type="scientific">marine sediment metagenome</name>
    <dbReference type="NCBI Taxonomy" id="412755"/>
    <lineage>
        <taxon>unclassified sequences</taxon>
        <taxon>metagenomes</taxon>
        <taxon>ecological metagenomes</taxon>
    </lineage>
</organism>
<dbReference type="AlphaFoldDB" id="A0A0F9RAM9"/>
<comment type="caution">
    <text evidence="1">The sequence shown here is derived from an EMBL/GenBank/DDBJ whole genome shotgun (WGS) entry which is preliminary data.</text>
</comment>
<dbReference type="EMBL" id="LAZR01001042">
    <property type="protein sequence ID" value="KKN51929.1"/>
    <property type="molecule type" value="Genomic_DNA"/>
</dbReference>
<evidence type="ECO:0000313" key="1">
    <source>
        <dbReference type="EMBL" id="KKN51929.1"/>
    </source>
</evidence>
<protein>
    <submittedName>
        <fullName evidence="1">Uncharacterized protein</fullName>
    </submittedName>
</protein>
<reference evidence="1" key="1">
    <citation type="journal article" date="2015" name="Nature">
        <title>Complex archaea that bridge the gap between prokaryotes and eukaryotes.</title>
        <authorList>
            <person name="Spang A."/>
            <person name="Saw J.H."/>
            <person name="Jorgensen S.L."/>
            <person name="Zaremba-Niedzwiedzka K."/>
            <person name="Martijn J."/>
            <person name="Lind A.E."/>
            <person name="van Eijk R."/>
            <person name="Schleper C."/>
            <person name="Guy L."/>
            <person name="Ettema T.J."/>
        </authorList>
    </citation>
    <scope>NUCLEOTIDE SEQUENCE</scope>
</reference>
<accession>A0A0F9RAM9</accession>
<name>A0A0F9RAM9_9ZZZZ</name>
<sequence length="85" mass="9760">MTNATHKIHLFIQSIADKHGVDYNLDTESRKILINFVMSAKFMGEEGIEMLIIAFLVGYDKGATNNIYARNQIGTKKNYSRKEYE</sequence>
<proteinExistence type="predicted"/>